<evidence type="ECO:0000256" key="1">
    <source>
        <dbReference type="SAM" id="Phobius"/>
    </source>
</evidence>
<keyword evidence="1" id="KW-1133">Transmembrane helix</keyword>
<feature type="domain" description="Transposase IS4-like" evidence="2">
    <location>
        <begin position="93"/>
        <end position="297"/>
    </location>
</feature>
<proteinExistence type="predicted"/>
<reference evidence="3 4" key="1">
    <citation type="submission" date="2021-11" db="EMBL/GenBank/DDBJ databases">
        <title>Whole genome of Geoglobus acetivorans.</title>
        <authorList>
            <person name="Liu D."/>
        </authorList>
    </citation>
    <scope>NUCLEOTIDE SEQUENCE [LARGE SCALE GENOMIC DNA]</scope>
    <source>
        <strain evidence="3 4">SBH6</strain>
    </source>
</reference>
<evidence type="ECO:0000259" key="2">
    <source>
        <dbReference type="Pfam" id="PF01609"/>
    </source>
</evidence>
<dbReference type="Proteomes" id="UP001492541">
    <property type="component" value="Chromosome"/>
</dbReference>
<keyword evidence="4" id="KW-1185">Reference proteome</keyword>
<feature type="transmembrane region" description="Helical" evidence="1">
    <location>
        <begin position="288"/>
        <end position="307"/>
    </location>
</feature>
<dbReference type="GeneID" id="90448807"/>
<sequence>MKRIVARYTKLKAIPVLKIAITSMFFSIRISHVIREIRQRKELREFMEIREEDVPEESHIYAFLSKFSLNGFVNMILRTLNAITKRRARNSKLIVDCTDVSVDVNWFRRRVKQKDLQGKDYKWGYSAKGKFIGMKLTLVLEYPSLKPLLFLLHPANRHEARIFREVMEELRRRRIIRREDTVIMDKGFYAYRNHLVGINEYRIVPLIFPRSNFDIERLDGLLSYPLSIFDSKNLKKEMKLFKSLKAKLMNLLQRWESFKSVRSVIEDVFKLAKSFSLRKLHRYTMRSVYKFAALNVLLIGIVVAFGFREKKVLQKLAEG</sequence>
<dbReference type="Pfam" id="PF01609">
    <property type="entry name" value="DDE_Tnp_1"/>
    <property type="match status" value="1"/>
</dbReference>
<evidence type="ECO:0000313" key="3">
    <source>
        <dbReference type="EMBL" id="XAT64529.1"/>
    </source>
</evidence>
<dbReference type="InterPro" id="IPR002559">
    <property type="entry name" value="Transposase_11"/>
</dbReference>
<protein>
    <submittedName>
        <fullName evidence="3">Transposase</fullName>
    </submittedName>
</protein>
<accession>A0ABZ3H5X6</accession>
<dbReference type="EMBL" id="CP087714">
    <property type="protein sequence ID" value="XAT64529.1"/>
    <property type="molecule type" value="Genomic_DNA"/>
</dbReference>
<organism evidence="3 4">
    <name type="scientific">Geoglobus acetivorans</name>
    <dbReference type="NCBI Taxonomy" id="565033"/>
    <lineage>
        <taxon>Archaea</taxon>
        <taxon>Methanobacteriati</taxon>
        <taxon>Methanobacteriota</taxon>
        <taxon>Archaeoglobi</taxon>
        <taxon>Archaeoglobales</taxon>
        <taxon>Archaeoglobaceae</taxon>
        <taxon>Geoglobus</taxon>
    </lineage>
</organism>
<dbReference type="RefSeq" id="WP_193808056.1">
    <property type="nucleotide sequence ID" value="NZ_CP087714.1"/>
</dbReference>
<keyword evidence="1" id="KW-0472">Membrane</keyword>
<keyword evidence="1" id="KW-0812">Transmembrane</keyword>
<name>A0ABZ3H5X6_GEOAI</name>
<gene>
    <name evidence="3" type="ORF">LPQ35_03940</name>
</gene>
<evidence type="ECO:0000313" key="4">
    <source>
        <dbReference type="Proteomes" id="UP001492541"/>
    </source>
</evidence>